<dbReference type="Gene3D" id="6.10.250.690">
    <property type="match status" value="1"/>
</dbReference>
<reference evidence="13" key="1">
    <citation type="journal article" date="2019" name="Int. J. Syst. Evol. Microbiol.">
        <title>The Global Catalogue of Microorganisms (GCM) 10K type strain sequencing project: providing services to taxonomists for standard genome sequencing and annotation.</title>
        <authorList>
            <consortium name="The Broad Institute Genomics Platform"/>
            <consortium name="The Broad Institute Genome Sequencing Center for Infectious Disease"/>
            <person name="Wu L."/>
            <person name="Ma J."/>
        </authorList>
    </citation>
    <scope>NUCLEOTIDE SEQUENCE [LARGE SCALE GENOMIC DNA]</scope>
    <source>
        <strain evidence="13">CCUG 58412</strain>
    </source>
</reference>
<dbReference type="CDD" id="cd17624">
    <property type="entry name" value="REC_OmpR_PmrA-like"/>
    <property type="match status" value="1"/>
</dbReference>
<evidence type="ECO:0000256" key="9">
    <source>
        <dbReference type="PROSITE-ProRule" id="PRU01091"/>
    </source>
</evidence>
<dbReference type="SMART" id="SM00862">
    <property type="entry name" value="Trans_reg_C"/>
    <property type="match status" value="1"/>
</dbReference>
<evidence type="ECO:0000256" key="4">
    <source>
        <dbReference type="ARBA" id="ARBA00023012"/>
    </source>
</evidence>
<feature type="modified residue" description="4-aspartylphosphate" evidence="8">
    <location>
        <position position="49"/>
    </location>
</feature>
<feature type="domain" description="OmpR/PhoB-type" evidence="11">
    <location>
        <begin position="122"/>
        <end position="216"/>
    </location>
</feature>
<keyword evidence="3 8" id="KW-0597">Phosphoprotein</keyword>
<feature type="DNA-binding region" description="OmpR/PhoB-type" evidence="9">
    <location>
        <begin position="122"/>
        <end position="216"/>
    </location>
</feature>
<dbReference type="Gene3D" id="3.40.50.2300">
    <property type="match status" value="1"/>
</dbReference>
<evidence type="ECO:0000256" key="1">
    <source>
        <dbReference type="ARBA" id="ARBA00004496"/>
    </source>
</evidence>
<dbReference type="InterPro" id="IPR001789">
    <property type="entry name" value="Sig_transdc_resp-reg_receiver"/>
</dbReference>
<evidence type="ECO:0000259" key="10">
    <source>
        <dbReference type="PROSITE" id="PS50110"/>
    </source>
</evidence>
<evidence type="ECO:0000256" key="8">
    <source>
        <dbReference type="PROSITE-ProRule" id="PRU00169"/>
    </source>
</evidence>
<dbReference type="InterPro" id="IPR011006">
    <property type="entry name" value="CheY-like_superfamily"/>
</dbReference>
<dbReference type="PANTHER" id="PTHR48111">
    <property type="entry name" value="REGULATOR OF RPOS"/>
    <property type="match status" value="1"/>
</dbReference>
<evidence type="ECO:0000256" key="2">
    <source>
        <dbReference type="ARBA" id="ARBA00022490"/>
    </source>
</evidence>
<evidence type="ECO:0000256" key="3">
    <source>
        <dbReference type="ARBA" id="ARBA00022553"/>
    </source>
</evidence>
<comment type="subcellular location">
    <subcellularLocation>
        <location evidence="1">Cytoplasm</location>
    </subcellularLocation>
</comment>
<evidence type="ECO:0000313" key="12">
    <source>
        <dbReference type="EMBL" id="MFD0914242.1"/>
    </source>
</evidence>
<protein>
    <submittedName>
        <fullName evidence="12">Response regulator</fullName>
    </submittedName>
</protein>
<dbReference type="SUPFAM" id="SSF52172">
    <property type="entry name" value="CheY-like"/>
    <property type="match status" value="1"/>
</dbReference>
<name>A0ABW3F9J2_9PROT</name>
<proteinExistence type="predicted"/>
<evidence type="ECO:0000256" key="6">
    <source>
        <dbReference type="ARBA" id="ARBA00023125"/>
    </source>
</evidence>
<dbReference type="RefSeq" id="WP_379057839.1">
    <property type="nucleotide sequence ID" value="NZ_JBHTKB010000002.1"/>
</dbReference>
<dbReference type="Pfam" id="PF00072">
    <property type="entry name" value="Response_reg"/>
    <property type="match status" value="1"/>
</dbReference>
<dbReference type="SMART" id="SM00448">
    <property type="entry name" value="REC"/>
    <property type="match status" value="1"/>
</dbReference>
<keyword evidence="5" id="KW-0805">Transcription regulation</keyword>
<keyword evidence="7" id="KW-0804">Transcription</keyword>
<organism evidence="12 13">
    <name type="scientific">Methylophilus luteus</name>
    <dbReference type="NCBI Taxonomy" id="640108"/>
    <lineage>
        <taxon>Bacteria</taxon>
        <taxon>Pseudomonadati</taxon>
        <taxon>Pseudomonadota</taxon>
        <taxon>Betaproteobacteria</taxon>
        <taxon>Nitrosomonadales</taxon>
        <taxon>Methylophilaceae</taxon>
        <taxon>Methylophilus</taxon>
    </lineage>
</organism>
<sequence length="220" mass="24548">MKLLLIEDDVMIGESLQHAMRAHAIDWVTDALQAKAALAGVSYDAIFLDLGLPLQSGLDFLLQLRQSGNLTPVIIVTARDAVQDRIQGLDAGADDYVLKPFSIEELEARLRAIFRRKEERRSNQIRVHDTVLDTASYTLTVGAVSQRLSSKAFAIMHTLMAQPGMIFSKAQLEERLYGWGDEVESNAVEVHVHHLRKKFGAQLIQTIRGIGYAFPEQHDA</sequence>
<evidence type="ECO:0000256" key="5">
    <source>
        <dbReference type="ARBA" id="ARBA00023015"/>
    </source>
</evidence>
<evidence type="ECO:0000259" key="11">
    <source>
        <dbReference type="PROSITE" id="PS51755"/>
    </source>
</evidence>
<dbReference type="Proteomes" id="UP001597128">
    <property type="component" value="Unassembled WGS sequence"/>
</dbReference>
<keyword evidence="6 9" id="KW-0238">DNA-binding</keyword>
<keyword evidence="13" id="KW-1185">Reference proteome</keyword>
<dbReference type="PROSITE" id="PS51755">
    <property type="entry name" value="OMPR_PHOB"/>
    <property type="match status" value="1"/>
</dbReference>
<gene>
    <name evidence="12" type="ORF">ACFQ1Z_11835</name>
</gene>
<feature type="domain" description="Response regulatory" evidence="10">
    <location>
        <begin position="2"/>
        <end position="114"/>
    </location>
</feature>
<keyword evidence="4" id="KW-0902">Two-component regulatory system</keyword>
<dbReference type="InterPro" id="IPR001867">
    <property type="entry name" value="OmpR/PhoB-type_DNA-bd"/>
</dbReference>
<dbReference type="InterPro" id="IPR039420">
    <property type="entry name" value="WalR-like"/>
</dbReference>
<dbReference type="InterPro" id="IPR036388">
    <property type="entry name" value="WH-like_DNA-bd_sf"/>
</dbReference>
<dbReference type="CDD" id="cd00383">
    <property type="entry name" value="trans_reg_C"/>
    <property type="match status" value="1"/>
</dbReference>
<evidence type="ECO:0000256" key="7">
    <source>
        <dbReference type="ARBA" id="ARBA00023163"/>
    </source>
</evidence>
<dbReference type="Gene3D" id="1.10.10.10">
    <property type="entry name" value="Winged helix-like DNA-binding domain superfamily/Winged helix DNA-binding domain"/>
    <property type="match status" value="1"/>
</dbReference>
<dbReference type="Pfam" id="PF00486">
    <property type="entry name" value="Trans_reg_C"/>
    <property type="match status" value="1"/>
</dbReference>
<comment type="caution">
    <text evidence="12">The sequence shown here is derived from an EMBL/GenBank/DDBJ whole genome shotgun (WGS) entry which is preliminary data.</text>
</comment>
<dbReference type="PANTHER" id="PTHR48111:SF35">
    <property type="entry name" value="TRANSCRIPTIONAL REGULATORY PROTEIN QSEB"/>
    <property type="match status" value="1"/>
</dbReference>
<dbReference type="EMBL" id="JBHTKB010000002">
    <property type="protein sequence ID" value="MFD0914242.1"/>
    <property type="molecule type" value="Genomic_DNA"/>
</dbReference>
<dbReference type="PROSITE" id="PS50110">
    <property type="entry name" value="RESPONSE_REGULATORY"/>
    <property type="match status" value="1"/>
</dbReference>
<keyword evidence="2" id="KW-0963">Cytoplasm</keyword>
<evidence type="ECO:0000313" key="13">
    <source>
        <dbReference type="Proteomes" id="UP001597128"/>
    </source>
</evidence>
<accession>A0ABW3F9J2</accession>